<sequence>IPIAAITLYITRMLGKKLGKRTDITIASTRRSFRVAEYRNAAVISDKLSWIHLKESMPDDTLPEVCNRYS</sequence>
<evidence type="ECO:0000313" key="2">
    <source>
        <dbReference type="Proteomes" id="UP001153678"/>
    </source>
</evidence>
<organism evidence="1 2">
    <name type="scientific">Funneliformis geosporum</name>
    <dbReference type="NCBI Taxonomy" id="1117311"/>
    <lineage>
        <taxon>Eukaryota</taxon>
        <taxon>Fungi</taxon>
        <taxon>Fungi incertae sedis</taxon>
        <taxon>Mucoromycota</taxon>
        <taxon>Glomeromycotina</taxon>
        <taxon>Glomeromycetes</taxon>
        <taxon>Glomerales</taxon>
        <taxon>Glomeraceae</taxon>
        <taxon>Funneliformis</taxon>
    </lineage>
</organism>
<dbReference type="EMBL" id="CAMKVN010006187">
    <property type="protein sequence ID" value="CAI2190015.1"/>
    <property type="molecule type" value="Genomic_DNA"/>
</dbReference>
<dbReference type="OrthoDB" id="10519640at2759"/>
<proteinExistence type="predicted"/>
<name>A0A9W4T0A8_9GLOM</name>
<dbReference type="AlphaFoldDB" id="A0A9W4T0A8"/>
<keyword evidence="2" id="KW-1185">Reference proteome</keyword>
<comment type="caution">
    <text evidence="1">The sequence shown here is derived from an EMBL/GenBank/DDBJ whole genome shotgun (WGS) entry which is preliminary data.</text>
</comment>
<reference evidence="1" key="1">
    <citation type="submission" date="2022-08" db="EMBL/GenBank/DDBJ databases">
        <authorList>
            <person name="Kallberg Y."/>
            <person name="Tangrot J."/>
            <person name="Rosling A."/>
        </authorList>
    </citation>
    <scope>NUCLEOTIDE SEQUENCE</scope>
    <source>
        <strain evidence="1">Wild A</strain>
    </source>
</reference>
<dbReference type="Proteomes" id="UP001153678">
    <property type="component" value="Unassembled WGS sequence"/>
</dbReference>
<gene>
    <name evidence="1" type="ORF">FWILDA_LOCUS14365</name>
</gene>
<evidence type="ECO:0000313" key="1">
    <source>
        <dbReference type="EMBL" id="CAI2190015.1"/>
    </source>
</evidence>
<feature type="non-terminal residue" evidence="1">
    <location>
        <position position="1"/>
    </location>
</feature>
<accession>A0A9W4T0A8</accession>
<protein>
    <submittedName>
        <fullName evidence="1">19410_t:CDS:1</fullName>
    </submittedName>
</protein>